<accession>A0ACB8CY89</accession>
<gene>
    <name evidence="1" type="ORF">HPB49_015561</name>
</gene>
<evidence type="ECO:0000313" key="2">
    <source>
        <dbReference type="Proteomes" id="UP000821865"/>
    </source>
</evidence>
<organism evidence="1 2">
    <name type="scientific">Dermacentor silvarum</name>
    <name type="common">Tick</name>
    <dbReference type="NCBI Taxonomy" id="543639"/>
    <lineage>
        <taxon>Eukaryota</taxon>
        <taxon>Metazoa</taxon>
        <taxon>Ecdysozoa</taxon>
        <taxon>Arthropoda</taxon>
        <taxon>Chelicerata</taxon>
        <taxon>Arachnida</taxon>
        <taxon>Acari</taxon>
        <taxon>Parasitiformes</taxon>
        <taxon>Ixodida</taxon>
        <taxon>Ixodoidea</taxon>
        <taxon>Ixodidae</taxon>
        <taxon>Rhipicephalinae</taxon>
        <taxon>Dermacentor</taxon>
    </lineage>
</organism>
<comment type="caution">
    <text evidence="1">The sequence shown here is derived from an EMBL/GenBank/DDBJ whole genome shotgun (WGS) entry which is preliminary data.</text>
</comment>
<evidence type="ECO:0000313" key="1">
    <source>
        <dbReference type="EMBL" id="KAH7954096.1"/>
    </source>
</evidence>
<dbReference type="EMBL" id="CM023473">
    <property type="protein sequence ID" value="KAH7954096.1"/>
    <property type="molecule type" value="Genomic_DNA"/>
</dbReference>
<dbReference type="Proteomes" id="UP000821865">
    <property type="component" value="Chromosome 4"/>
</dbReference>
<reference evidence="1" key="1">
    <citation type="submission" date="2020-05" db="EMBL/GenBank/DDBJ databases">
        <title>Large-scale comparative analyses of tick genomes elucidate their genetic diversity and vector capacities.</title>
        <authorList>
            <person name="Jia N."/>
            <person name="Wang J."/>
            <person name="Shi W."/>
            <person name="Du L."/>
            <person name="Sun Y."/>
            <person name="Zhan W."/>
            <person name="Jiang J."/>
            <person name="Wang Q."/>
            <person name="Zhang B."/>
            <person name="Ji P."/>
            <person name="Sakyi L.B."/>
            <person name="Cui X."/>
            <person name="Yuan T."/>
            <person name="Jiang B."/>
            <person name="Yang W."/>
            <person name="Lam T.T.-Y."/>
            <person name="Chang Q."/>
            <person name="Ding S."/>
            <person name="Wang X."/>
            <person name="Zhu J."/>
            <person name="Ruan X."/>
            <person name="Zhao L."/>
            <person name="Wei J."/>
            <person name="Que T."/>
            <person name="Du C."/>
            <person name="Cheng J."/>
            <person name="Dai P."/>
            <person name="Han X."/>
            <person name="Huang E."/>
            <person name="Gao Y."/>
            <person name="Liu J."/>
            <person name="Shao H."/>
            <person name="Ye R."/>
            <person name="Li L."/>
            <person name="Wei W."/>
            <person name="Wang X."/>
            <person name="Wang C."/>
            <person name="Yang T."/>
            <person name="Huo Q."/>
            <person name="Li W."/>
            <person name="Guo W."/>
            <person name="Chen H."/>
            <person name="Zhou L."/>
            <person name="Ni X."/>
            <person name="Tian J."/>
            <person name="Zhou Y."/>
            <person name="Sheng Y."/>
            <person name="Liu T."/>
            <person name="Pan Y."/>
            <person name="Xia L."/>
            <person name="Li J."/>
            <person name="Zhao F."/>
            <person name="Cao W."/>
        </authorList>
    </citation>
    <scope>NUCLEOTIDE SEQUENCE</scope>
    <source>
        <strain evidence="1">Dsil-2018</strain>
    </source>
</reference>
<keyword evidence="2" id="KW-1185">Reference proteome</keyword>
<proteinExistence type="predicted"/>
<sequence length="729" mass="82442">MRIRHALNISNVRGNTGRSIYCPGRSSRLLAASGTDRNSQRADGGDDDRSAALMDEPPADTAPVLAMDTAAVAGQAARTLGSPQLRVPAATTLQVPRHRSLPNDGQVAPRTSEQPGDLELLENGVPSPSNRSSTCSEIVRIEQMASDQDSPPETKLGKYIGRIRGLKKWAVRHKKAKEPDRPDSFLEKFAMGQAADEAPERSKGEETKQSFFQKHGRSFVVDPAENFHYRWLSVISAAVLYNVLVIVGRSVFWELQNAMPIAWNTRKLLKRYIESLHFKLDLISLVPTDIAYFFLGVQCNVRVPCTVIVRLNRLFRAYRMQEFSDRTEARTNFPYAFRIAKLIFLILVIIHWNACLYFAVSYAIGFGTDNWVYKNISLPVYGTLRHQYIYSFYWSTLTLTTIGEVPIPEKDAEYVFVVIDFLVGVLIFATIVGNVGSMITNMNAARADFQHRMDSVKQYMEFRKVSKELENRVIKWFDYLWTNKQSLDEDKITSMLPDKLKAEIAIHVHLDTLKRVKLFQDCEPGLLVQLVLKLRLQVFSPGDYICRKGDVGKEMYIVKRGKLSVVGDDGRTVFATLSDGSVFGELSILNITGNRTGNRRTANVRSVGYSDLFCLSKEDLWIVLEEYAEAKKMLIERGRSILRRDGLLDEDAVKASEKEQESLQGKCDRLEKALDNLQTRFARLLAEYMAFQVKMKQRISRLEGRADVDDNVPVTVDDDDDAASQSSQL</sequence>
<protein>
    <submittedName>
        <fullName evidence="1">Uncharacterized protein</fullName>
    </submittedName>
</protein>
<name>A0ACB8CY89_DERSI</name>